<dbReference type="Proteomes" id="UP000481861">
    <property type="component" value="Unassembled WGS sequence"/>
</dbReference>
<evidence type="ECO:0000313" key="2">
    <source>
        <dbReference type="Proteomes" id="UP000481861"/>
    </source>
</evidence>
<organism evidence="1 2">
    <name type="scientific">Massariosphaeria phaeospora</name>
    <dbReference type="NCBI Taxonomy" id="100035"/>
    <lineage>
        <taxon>Eukaryota</taxon>
        <taxon>Fungi</taxon>
        <taxon>Dikarya</taxon>
        <taxon>Ascomycota</taxon>
        <taxon>Pezizomycotina</taxon>
        <taxon>Dothideomycetes</taxon>
        <taxon>Pleosporomycetidae</taxon>
        <taxon>Pleosporales</taxon>
        <taxon>Pleosporales incertae sedis</taxon>
        <taxon>Massariosphaeria</taxon>
    </lineage>
</organism>
<protein>
    <submittedName>
        <fullName evidence="1">Uncharacterized protein</fullName>
    </submittedName>
</protein>
<reference evidence="1 2" key="1">
    <citation type="submission" date="2020-01" db="EMBL/GenBank/DDBJ databases">
        <authorList>
            <consortium name="DOE Joint Genome Institute"/>
            <person name="Haridas S."/>
            <person name="Albert R."/>
            <person name="Binder M."/>
            <person name="Bloem J."/>
            <person name="Labutti K."/>
            <person name="Salamov A."/>
            <person name="Andreopoulos B."/>
            <person name="Baker S.E."/>
            <person name="Barry K."/>
            <person name="Bills G."/>
            <person name="Bluhm B.H."/>
            <person name="Cannon C."/>
            <person name="Castanera R."/>
            <person name="Culley D.E."/>
            <person name="Daum C."/>
            <person name="Ezra D."/>
            <person name="Gonzalez J.B."/>
            <person name="Henrissat B."/>
            <person name="Kuo A."/>
            <person name="Liang C."/>
            <person name="Lipzen A."/>
            <person name="Lutzoni F."/>
            <person name="Magnuson J."/>
            <person name="Mondo S."/>
            <person name="Nolan M."/>
            <person name="Ohm R."/>
            <person name="Pangilinan J."/>
            <person name="Park H.-J.H."/>
            <person name="Ramirez L."/>
            <person name="Alfaro M."/>
            <person name="Sun H."/>
            <person name="Tritt A."/>
            <person name="Yoshinaga Y."/>
            <person name="Zwiers L.-H.L."/>
            <person name="Turgeon B.G."/>
            <person name="Goodwin S.B."/>
            <person name="Spatafora J.W."/>
            <person name="Crous P.W."/>
            <person name="Grigoriev I.V."/>
        </authorList>
    </citation>
    <scope>NUCLEOTIDE SEQUENCE [LARGE SCALE GENOMIC DNA]</scope>
    <source>
        <strain evidence="1 2">CBS 611.86</strain>
    </source>
</reference>
<gene>
    <name evidence="1" type="ORF">BDV95DRAFT_304624</name>
</gene>
<dbReference type="AlphaFoldDB" id="A0A7C8IAV0"/>
<name>A0A7C8IAV0_9PLEO</name>
<keyword evidence="2" id="KW-1185">Reference proteome</keyword>
<evidence type="ECO:0000313" key="1">
    <source>
        <dbReference type="EMBL" id="KAF2874974.1"/>
    </source>
</evidence>
<comment type="caution">
    <text evidence="1">The sequence shown here is derived from an EMBL/GenBank/DDBJ whole genome shotgun (WGS) entry which is preliminary data.</text>
</comment>
<sequence>MMMSTTTRSTLIVLNIYLSDEENRIYSCCSTAPACDGIPQHLEVSCDPNSIHGRHVDHVHAHFVSASYGTAETARSAASFKVGQSSTPFWASLNIATYTACDKGVSVGLVACARYFDVPVVATLSAARSTPYAATVRVRIDCLGKSRTKIEVPDVNGGQLASFCCLAAPWCGSLKTARQKESRGVVKPPSESASRGFA</sequence>
<dbReference type="EMBL" id="JAADJZ010000005">
    <property type="protein sequence ID" value="KAF2874974.1"/>
    <property type="molecule type" value="Genomic_DNA"/>
</dbReference>
<proteinExistence type="predicted"/>
<accession>A0A7C8IAV0</accession>